<proteinExistence type="predicted"/>
<feature type="transmembrane region" description="Helical" evidence="6">
    <location>
        <begin position="12"/>
        <end position="34"/>
    </location>
</feature>
<evidence type="ECO:0000313" key="10">
    <source>
        <dbReference type="Proteomes" id="UP000772812"/>
    </source>
</evidence>
<comment type="subcellular location">
    <subcellularLocation>
        <location evidence="1">Membrane</location>
        <topology evidence="1">Multi-pass membrane protein</topology>
    </subcellularLocation>
</comment>
<dbReference type="InterPro" id="IPR007816">
    <property type="entry name" value="ResB-like_domain"/>
</dbReference>
<evidence type="ECO:0000256" key="2">
    <source>
        <dbReference type="ARBA" id="ARBA00022692"/>
    </source>
</evidence>
<feature type="transmembrane region" description="Helical" evidence="6">
    <location>
        <begin position="872"/>
        <end position="898"/>
    </location>
</feature>
<organism evidence="9 10">
    <name type="scientific">Persephonella atlantica</name>
    <dbReference type="NCBI Taxonomy" id="2699429"/>
    <lineage>
        <taxon>Bacteria</taxon>
        <taxon>Pseudomonadati</taxon>
        <taxon>Aquificota</taxon>
        <taxon>Aquificia</taxon>
        <taxon>Aquificales</taxon>
        <taxon>Hydrogenothermaceae</taxon>
        <taxon>Persephonella</taxon>
    </lineage>
</organism>
<dbReference type="EMBL" id="JAACYA010000001">
    <property type="protein sequence ID" value="MBK3332012.1"/>
    <property type="molecule type" value="Genomic_DNA"/>
</dbReference>
<feature type="transmembrane region" description="Helical" evidence="6">
    <location>
        <begin position="46"/>
        <end position="69"/>
    </location>
</feature>
<dbReference type="PANTHER" id="PTHR30071">
    <property type="entry name" value="HEME EXPORTER PROTEIN C"/>
    <property type="match status" value="1"/>
</dbReference>
<evidence type="ECO:0000256" key="3">
    <source>
        <dbReference type="ARBA" id="ARBA00022748"/>
    </source>
</evidence>
<evidence type="ECO:0000256" key="1">
    <source>
        <dbReference type="ARBA" id="ARBA00004141"/>
    </source>
</evidence>
<feature type="transmembrane region" description="Helical" evidence="6">
    <location>
        <begin position="745"/>
        <end position="764"/>
    </location>
</feature>
<dbReference type="PANTHER" id="PTHR30071:SF1">
    <property type="entry name" value="CYTOCHROME B_B6 PROTEIN-RELATED"/>
    <property type="match status" value="1"/>
</dbReference>
<evidence type="ECO:0000259" key="7">
    <source>
        <dbReference type="Pfam" id="PF01578"/>
    </source>
</evidence>
<feature type="transmembrane region" description="Helical" evidence="6">
    <location>
        <begin position="443"/>
        <end position="462"/>
    </location>
</feature>
<dbReference type="Proteomes" id="UP000772812">
    <property type="component" value="Unassembled WGS sequence"/>
</dbReference>
<keyword evidence="10" id="KW-1185">Reference proteome</keyword>
<keyword evidence="5 6" id="KW-0472">Membrane</keyword>
<dbReference type="Pfam" id="PF05140">
    <property type="entry name" value="ResB"/>
    <property type="match status" value="1"/>
</dbReference>
<reference evidence="9 10" key="1">
    <citation type="journal article" date="2021" name="Syst. Appl. Microbiol.">
        <title>Persephonella atlantica sp. nov.: How to adapt to physico-chemical gradients in high temperature hydrothermal habitats.</title>
        <authorList>
            <person name="Francois D.X."/>
            <person name="Godfroy A."/>
            <person name="Mathien C."/>
            <person name="Aube J."/>
            <person name="Cathalot C."/>
            <person name="Lesongeur F."/>
            <person name="L'Haridon S."/>
            <person name="Philippon X."/>
            <person name="Roussel E.G."/>
        </authorList>
    </citation>
    <scope>NUCLEOTIDE SEQUENCE [LARGE SCALE GENOMIC DNA]</scope>
    <source>
        <strain evidence="9 10">MO1340</strain>
    </source>
</reference>
<feature type="transmembrane region" description="Helical" evidence="6">
    <location>
        <begin position="831"/>
        <end position="852"/>
    </location>
</feature>
<evidence type="ECO:0000256" key="4">
    <source>
        <dbReference type="ARBA" id="ARBA00022989"/>
    </source>
</evidence>
<feature type="transmembrane region" description="Helical" evidence="6">
    <location>
        <begin position="919"/>
        <end position="939"/>
    </location>
</feature>
<gene>
    <name evidence="9" type="primary">ccsA</name>
    <name evidence="9" type="ORF">GWK41_02890</name>
</gene>
<evidence type="ECO:0000313" key="9">
    <source>
        <dbReference type="EMBL" id="MBK3332012.1"/>
    </source>
</evidence>
<feature type="domain" description="Cytochrome c assembly protein" evidence="7">
    <location>
        <begin position="804"/>
        <end position="1012"/>
    </location>
</feature>
<evidence type="ECO:0000256" key="6">
    <source>
        <dbReference type="SAM" id="Phobius"/>
    </source>
</evidence>
<accession>A0ABS1GGG3</accession>
<dbReference type="RefSeq" id="WP_200673405.1">
    <property type="nucleotide sequence ID" value="NZ_JAACYA010000001.1"/>
</dbReference>
<feature type="transmembrane region" description="Helical" evidence="6">
    <location>
        <begin position="776"/>
        <end position="798"/>
    </location>
</feature>
<feature type="transmembrane region" description="Helical" evidence="6">
    <location>
        <begin position="984"/>
        <end position="1004"/>
    </location>
</feature>
<dbReference type="Pfam" id="PF01578">
    <property type="entry name" value="Cytochrom_C_asm"/>
    <property type="match status" value="1"/>
</dbReference>
<comment type="caution">
    <text evidence="9">The sequence shown here is derived from an EMBL/GenBank/DDBJ whole genome shotgun (WGS) entry which is preliminary data.</text>
</comment>
<sequence length="1049" mass="119708">MRFVRVIFNELISIEFMLILVLIFAVSIGFATFIENDFGSETAWALIYGARWFEILWILLAVNLVGNIFKYKMWQPKKLPAFVFHISFLIIFLGAALTRYTGYEGIMHIREGSESNQIVSSDAFLHIKAQSGDTVVEKKKKLYLSSIAKSVNSFEETIDINGKKLTVRYLDYYPLAEKKLVYDKKGKPVISVVFLVDNQPVSRILSYGSSVDTGSFIFSFGKKVKDNSKSYIYIFLKDGKFYLISNRDIRFFDMDTQQMGQISKDKEYILKNRRMYISGNNRFVVRDALVKGKVDVVPRSEETIKAGRDEGALIVEVDYDGEKKVIKLVGGGMRTNITGEPVEVKIKDIHLTLSWGAEIINLPFSIYLKDFVVERYPGSMQPSSYESDVIVKDPENNKEFEYRIYMNHTLEYGGYKFFQSSYDPDEKGTVLSVNHDPGKVPTYIGYVLLALGLFLNLFNPYSRFGRLARMKVDKLVGIFLLFVVLILPSVAEEDPSKMPLEQVINQVKKISKEHADKFGTVLTQGVDGRVEPVDTLSIDVLNKVSKRTSFYGLDHNQILLGMLVMPRYWQVLPIIKVSHPAIKKILGIPVSQKYFSFYKAFDKDGNYKLYQAVQQAKMKRAARRNQLDKELIKIDERINILYMVFTGELLRIFPLKNDPNHTWYSPKSAVEKFPKDEAQKIRLLLIGYFAAVEKGIKEGDWSYADKFLQKIKEYQKINGAVIYPSETKIKAEILYNKLNLFERLIFVYLFAGLTLLVLIFVKLIKPSLDLSIPTKTVLAILFAGFLLHTFNLGLRWYISGHAPWSNGYESMIYIAWTIILAGIIFAKQSPFAVATTGILSGLTLFVAHLSWMDPQITTIVPVLKSYWLTIHVSVITASYGFLGLSALLGFITLLLFIVRNPKKEDEKQRQITISILEATRINEMSMIIGLSLITVGNFLGGVWANESWGRYWGWDPKETWALVTILVYTFIIHTRLVPWLRSTYLFAVLSVVGYSSVIMTYFGVNYYLSGLHSYASGDPIPVPAWVYWAIAVVVIVVAAAYRNRHIRTI</sequence>
<keyword evidence="2 6" id="KW-0812">Transmembrane</keyword>
<dbReference type="InterPro" id="IPR002541">
    <property type="entry name" value="Cyt_c_assembly"/>
</dbReference>
<evidence type="ECO:0000256" key="5">
    <source>
        <dbReference type="ARBA" id="ARBA00023136"/>
    </source>
</evidence>
<name>A0ABS1GGG3_9AQUI</name>
<evidence type="ECO:0000259" key="8">
    <source>
        <dbReference type="Pfam" id="PF05140"/>
    </source>
</evidence>
<dbReference type="InterPro" id="IPR045062">
    <property type="entry name" value="Cyt_c_biogenesis_CcsA/CcmC"/>
</dbReference>
<keyword evidence="4 6" id="KW-1133">Transmembrane helix</keyword>
<feature type="domain" description="ResB-like" evidence="8">
    <location>
        <begin position="353"/>
        <end position="426"/>
    </location>
</feature>
<feature type="transmembrane region" description="Helical" evidence="6">
    <location>
        <begin position="1024"/>
        <end position="1041"/>
    </location>
</feature>
<keyword evidence="3" id="KW-0201">Cytochrome c-type biogenesis</keyword>
<feature type="transmembrane region" description="Helical" evidence="6">
    <location>
        <begin position="474"/>
        <end position="491"/>
    </location>
</feature>
<protein>
    <submittedName>
        <fullName evidence="9">Cytochrome c biogenesis protein CcsA</fullName>
    </submittedName>
</protein>
<feature type="transmembrane region" description="Helical" evidence="6">
    <location>
        <begin position="959"/>
        <end position="977"/>
    </location>
</feature>
<feature type="transmembrane region" description="Helical" evidence="6">
    <location>
        <begin position="810"/>
        <end position="826"/>
    </location>
</feature>
<feature type="transmembrane region" description="Helical" evidence="6">
    <location>
        <begin position="81"/>
        <end position="100"/>
    </location>
</feature>